<protein>
    <recommendedName>
        <fullName evidence="9">Alanyl-transfer RNA synthetases family profile domain-containing protein</fullName>
    </recommendedName>
</protein>
<dbReference type="OrthoDB" id="2423964at2759"/>
<evidence type="ECO:0000256" key="3">
    <source>
        <dbReference type="ARBA" id="ARBA00022598"/>
    </source>
</evidence>
<dbReference type="GO" id="GO:0004813">
    <property type="term" value="F:alanine-tRNA ligase activity"/>
    <property type="evidence" value="ECO:0007669"/>
    <property type="project" value="InterPro"/>
</dbReference>
<keyword evidence="7" id="KW-0648">Protein biosynthesis</keyword>
<dbReference type="GO" id="GO:0006419">
    <property type="term" value="P:alanyl-tRNA aminoacylation"/>
    <property type="evidence" value="ECO:0007669"/>
    <property type="project" value="InterPro"/>
</dbReference>
<dbReference type="GO" id="GO:0002161">
    <property type="term" value="F:aminoacyl-tRNA deacylase activity"/>
    <property type="evidence" value="ECO:0007669"/>
    <property type="project" value="TreeGrafter"/>
</dbReference>
<evidence type="ECO:0000256" key="5">
    <source>
        <dbReference type="ARBA" id="ARBA00022840"/>
    </source>
</evidence>
<evidence type="ECO:0000313" key="10">
    <source>
        <dbReference type="EMBL" id="CAD7620403.1"/>
    </source>
</evidence>
<dbReference type="PANTHER" id="PTHR11777">
    <property type="entry name" value="ALANYL-TRNA SYNTHETASE"/>
    <property type="match status" value="1"/>
</dbReference>
<dbReference type="GO" id="GO:0000049">
    <property type="term" value="F:tRNA binding"/>
    <property type="evidence" value="ECO:0007669"/>
    <property type="project" value="UniProtKB-KW"/>
</dbReference>
<proteinExistence type="inferred from homology"/>
<dbReference type="EMBL" id="OC854799">
    <property type="protein sequence ID" value="CAD7620403.1"/>
    <property type="molecule type" value="Genomic_DNA"/>
</dbReference>
<name>A0A7R9PTS1_9ACAR</name>
<dbReference type="SUPFAM" id="SSF50447">
    <property type="entry name" value="Translation proteins"/>
    <property type="match status" value="1"/>
</dbReference>
<dbReference type="InterPro" id="IPR018165">
    <property type="entry name" value="Ala-tRNA-synth_IIc_core"/>
</dbReference>
<comment type="similarity">
    <text evidence="1">Belongs to the class-II aminoacyl-tRNA synthetase family.</text>
</comment>
<evidence type="ECO:0000256" key="4">
    <source>
        <dbReference type="ARBA" id="ARBA00022741"/>
    </source>
</evidence>
<keyword evidence="5" id="KW-0067">ATP-binding</keyword>
<evidence type="ECO:0000313" key="11">
    <source>
        <dbReference type="Proteomes" id="UP000759131"/>
    </source>
</evidence>
<evidence type="ECO:0000259" key="9">
    <source>
        <dbReference type="PROSITE" id="PS50860"/>
    </source>
</evidence>
<feature type="domain" description="Alanyl-transfer RNA synthetases family profile" evidence="9">
    <location>
        <begin position="40"/>
        <end position="290"/>
    </location>
</feature>
<dbReference type="Proteomes" id="UP000759131">
    <property type="component" value="Unassembled WGS sequence"/>
</dbReference>
<dbReference type="InterPro" id="IPR018163">
    <property type="entry name" value="Thr/Ala-tRNA-synth_IIc_edit"/>
</dbReference>
<dbReference type="InterPro" id="IPR018164">
    <property type="entry name" value="Ala-tRNA-synth_IIc_N"/>
</dbReference>
<dbReference type="EMBL" id="CAJPIZ010000224">
    <property type="protein sequence ID" value="CAG2100833.1"/>
    <property type="molecule type" value="Genomic_DNA"/>
</dbReference>
<sequence length="321" mass="37065">MLIMPEHWQFVFTMVLDFRMKVLVQVAAELMEMKIDTNGIEIEEVMFKKTLRRGLQQFSKIVEAKKKLDSEDVFLLYDTYGFPKDLTNLMAEEKNIEVSMDNFDKLVEEAKEKSRTRKESPITINFNFEKTDDSYKYDGNGISAHLQGIVLNNELVDSLEENKKGYLIFDRTCFYSESGGQVGDKGLITFLSNGKKVGGKTSSECTLEFDETRREKIRANHSAGHLLGHFIRDFVPDAEQRGSYLDEFKTTYDFTSNKLSDEVLMQLETKMNDFVRSNGSVEVLNVKKDELDSSITHMKNVDYPELIFVEGHIWKQQSVQE</sequence>
<dbReference type="InterPro" id="IPR018162">
    <property type="entry name" value="Ala-tRNA-ligase_IIc_anticod-bd"/>
</dbReference>
<keyword evidence="8" id="KW-0030">Aminoacyl-tRNA synthetase</keyword>
<evidence type="ECO:0000256" key="8">
    <source>
        <dbReference type="ARBA" id="ARBA00023146"/>
    </source>
</evidence>
<evidence type="ECO:0000256" key="7">
    <source>
        <dbReference type="ARBA" id="ARBA00022917"/>
    </source>
</evidence>
<dbReference type="GO" id="GO:0005739">
    <property type="term" value="C:mitochondrion"/>
    <property type="evidence" value="ECO:0007669"/>
    <property type="project" value="TreeGrafter"/>
</dbReference>
<accession>A0A7R9PTS1</accession>
<reference evidence="10" key="1">
    <citation type="submission" date="2020-11" db="EMBL/GenBank/DDBJ databases">
        <authorList>
            <person name="Tran Van P."/>
        </authorList>
    </citation>
    <scope>NUCLEOTIDE SEQUENCE</scope>
</reference>
<keyword evidence="2" id="KW-0820">tRNA-binding</keyword>
<keyword evidence="4" id="KW-0547">Nucleotide-binding</keyword>
<organism evidence="10">
    <name type="scientific">Medioppia subpectinata</name>
    <dbReference type="NCBI Taxonomy" id="1979941"/>
    <lineage>
        <taxon>Eukaryota</taxon>
        <taxon>Metazoa</taxon>
        <taxon>Ecdysozoa</taxon>
        <taxon>Arthropoda</taxon>
        <taxon>Chelicerata</taxon>
        <taxon>Arachnida</taxon>
        <taxon>Acari</taxon>
        <taxon>Acariformes</taxon>
        <taxon>Sarcoptiformes</taxon>
        <taxon>Oribatida</taxon>
        <taxon>Brachypylina</taxon>
        <taxon>Oppioidea</taxon>
        <taxon>Oppiidae</taxon>
        <taxon>Medioppia</taxon>
    </lineage>
</organism>
<keyword evidence="3" id="KW-0436">Ligase</keyword>
<dbReference type="PANTHER" id="PTHR11777:SF9">
    <property type="entry name" value="ALANINE--TRNA LIGASE, CYTOPLASMIC"/>
    <property type="match status" value="1"/>
</dbReference>
<dbReference type="SUPFAM" id="SSF55186">
    <property type="entry name" value="ThrRS/AlaRS common domain"/>
    <property type="match status" value="1"/>
</dbReference>
<dbReference type="Gene3D" id="3.30.980.10">
    <property type="entry name" value="Threonyl-trna Synthetase, Chain A, domain 2"/>
    <property type="match status" value="1"/>
</dbReference>
<evidence type="ECO:0000256" key="1">
    <source>
        <dbReference type="ARBA" id="ARBA00008226"/>
    </source>
</evidence>
<evidence type="ECO:0000256" key="6">
    <source>
        <dbReference type="ARBA" id="ARBA00022884"/>
    </source>
</evidence>
<gene>
    <name evidence="10" type="ORF">OSB1V03_LOCUS890</name>
</gene>
<dbReference type="PROSITE" id="PS50860">
    <property type="entry name" value="AA_TRNA_LIGASE_II_ALA"/>
    <property type="match status" value="1"/>
</dbReference>
<keyword evidence="11" id="KW-1185">Reference proteome</keyword>
<dbReference type="SUPFAM" id="SSF101353">
    <property type="entry name" value="Putative anticodon-binding domain of alanyl-tRNA synthetase (AlaRS)"/>
    <property type="match status" value="1"/>
</dbReference>
<dbReference type="AlphaFoldDB" id="A0A7R9PTS1"/>
<dbReference type="GO" id="GO:0005524">
    <property type="term" value="F:ATP binding"/>
    <property type="evidence" value="ECO:0007669"/>
    <property type="project" value="UniProtKB-KW"/>
</dbReference>
<evidence type="ECO:0000256" key="2">
    <source>
        <dbReference type="ARBA" id="ARBA00022555"/>
    </source>
</evidence>
<keyword evidence="6" id="KW-0694">RNA-binding</keyword>
<dbReference type="Pfam" id="PF01411">
    <property type="entry name" value="tRNA-synt_2c"/>
    <property type="match status" value="1"/>
</dbReference>
<dbReference type="InterPro" id="IPR050058">
    <property type="entry name" value="Ala-tRNA_ligase"/>
</dbReference>
<dbReference type="InterPro" id="IPR009000">
    <property type="entry name" value="Transl_B-barrel_sf"/>
</dbReference>